<evidence type="ECO:0000313" key="2">
    <source>
        <dbReference type="EMBL" id="GFC70579.1"/>
    </source>
</evidence>
<name>A0A699QMJ5_TANCI</name>
<feature type="region of interest" description="Disordered" evidence="1">
    <location>
        <begin position="41"/>
        <end position="70"/>
    </location>
</feature>
<reference evidence="2" key="1">
    <citation type="journal article" date="2019" name="Sci. Rep.">
        <title>Draft genome of Tanacetum cinerariifolium, the natural source of mosquito coil.</title>
        <authorList>
            <person name="Yamashiro T."/>
            <person name="Shiraishi A."/>
            <person name="Satake H."/>
            <person name="Nakayama K."/>
        </authorList>
    </citation>
    <scope>NUCLEOTIDE SEQUENCE</scope>
</reference>
<evidence type="ECO:0000256" key="1">
    <source>
        <dbReference type="SAM" id="MobiDB-lite"/>
    </source>
</evidence>
<gene>
    <name evidence="2" type="ORF">Tci_842549</name>
</gene>
<sequence length="70" mass="7395">NQTNGNACTKANIDAGQARKKTVPGPQYVLLPLLTSDSQGLKSTKDEVANDTGKKSTKVLRKENGVLDPA</sequence>
<dbReference type="AlphaFoldDB" id="A0A699QMJ5"/>
<protein>
    <submittedName>
        <fullName evidence="2">Uncharacterized protein</fullName>
    </submittedName>
</protein>
<accession>A0A699QMJ5</accession>
<feature type="non-terminal residue" evidence="2">
    <location>
        <position position="70"/>
    </location>
</feature>
<feature type="compositionally biased region" description="Basic and acidic residues" evidence="1">
    <location>
        <begin position="43"/>
        <end position="70"/>
    </location>
</feature>
<feature type="non-terminal residue" evidence="2">
    <location>
        <position position="1"/>
    </location>
</feature>
<organism evidence="2">
    <name type="scientific">Tanacetum cinerariifolium</name>
    <name type="common">Dalmatian daisy</name>
    <name type="synonym">Chrysanthemum cinerariifolium</name>
    <dbReference type="NCBI Taxonomy" id="118510"/>
    <lineage>
        <taxon>Eukaryota</taxon>
        <taxon>Viridiplantae</taxon>
        <taxon>Streptophyta</taxon>
        <taxon>Embryophyta</taxon>
        <taxon>Tracheophyta</taxon>
        <taxon>Spermatophyta</taxon>
        <taxon>Magnoliopsida</taxon>
        <taxon>eudicotyledons</taxon>
        <taxon>Gunneridae</taxon>
        <taxon>Pentapetalae</taxon>
        <taxon>asterids</taxon>
        <taxon>campanulids</taxon>
        <taxon>Asterales</taxon>
        <taxon>Asteraceae</taxon>
        <taxon>Asteroideae</taxon>
        <taxon>Anthemideae</taxon>
        <taxon>Anthemidinae</taxon>
        <taxon>Tanacetum</taxon>
    </lineage>
</organism>
<proteinExistence type="predicted"/>
<comment type="caution">
    <text evidence="2">The sequence shown here is derived from an EMBL/GenBank/DDBJ whole genome shotgun (WGS) entry which is preliminary data.</text>
</comment>
<dbReference type="EMBL" id="BKCJ011029540">
    <property type="protein sequence ID" value="GFC70579.1"/>
    <property type="molecule type" value="Genomic_DNA"/>
</dbReference>